<protein>
    <submittedName>
        <fullName evidence="6">3-phenylpropionate/trans-cinnamate dioxygenase ferredoxin subunit</fullName>
    </submittedName>
</protein>
<dbReference type="Proteomes" id="UP000571554">
    <property type="component" value="Unassembled WGS sequence"/>
</dbReference>
<evidence type="ECO:0000313" key="7">
    <source>
        <dbReference type="Proteomes" id="UP000571554"/>
    </source>
</evidence>
<name>A0A7W9WUE0_9BURK</name>
<accession>A0A7W9WUE0</accession>
<dbReference type="PANTHER" id="PTHR21496">
    <property type="entry name" value="FERREDOXIN-RELATED"/>
    <property type="match status" value="1"/>
</dbReference>
<dbReference type="PROSITE" id="PS51296">
    <property type="entry name" value="RIESKE"/>
    <property type="match status" value="1"/>
</dbReference>
<dbReference type="EMBL" id="JACHBW010000011">
    <property type="protein sequence ID" value="MBB6104231.1"/>
    <property type="molecule type" value="Genomic_DNA"/>
</dbReference>
<keyword evidence="7" id="KW-1185">Reference proteome</keyword>
<keyword evidence="1" id="KW-0001">2Fe-2S</keyword>
<organism evidence="6 7">
    <name type="scientific">Paraburkholderia bannensis</name>
    <dbReference type="NCBI Taxonomy" id="765414"/>
    <lineage>
        <taxon>Bacteria</taxon>
        <taxon>Pseudomonadati</taxon>
        <taxon>Pseudomonadota</taxon>
        <taxon>Betaproteobacteria</taxon>
        <taxon>Burkholderiales</taxon>
        <taxon>Burkholderiaceae</taxon>
        <taxon>Paraburkholderia</taxon>
    </lineage>
</organism>
<dbReference type="InterPro" id="IPR017941">
    <property type="entry name" value="Rieske_2Fe-2S"/>
</dbReference>
<dbReference type="RefSeq" id="WP_183726279.1">
    <property type="nucleotide sequence ID" value="NZ_JACHBW010000011.1"/>
</dbReference>
<keyword evidence="2" id="KW-0479">Metal-binding</keyword>
<gene>
    <name evidence="6" type="ORF">F4827_004090</name>
</gene>
<evidence type="ECO:0000313" key="6">
    <source>
        <dbReference type="EMBL" id="MBB6104231.1"/>
    </source>
</evidence>
<dbReference type="GO" id="GO:0051213">
    <property type="term" value="F:dioxygenase activity"/>
    <property type="evidence" value="ECO:0007669"/>
    <property type="project" value="UniProtKB-KW"/>
</dbReference>
<dbReference type="InterPro" id="IPR036922">
    <property type="entry name" value="Rieske_2Fe-2S_sf"/>
</dbReference>
<dbReference type="GO" id="GO:0051537">
    <property type="term" value="F:2 iron, 2 sulfur cluster binding"/>
    <property type="evidence" value="ECO:0007669"/>
    <property type="project" value="UniProtKB-KW"/>
</dbReference>
<evidence type="ECO:0000256" key="1">
    <source>
        <dbReference type="ARBA" id="ARBA00022714"/>
    </source>
</evidence>
<evidence type="ECO:0000259" key="5">
    <source>
        <dbReference type="PROSITE" id="PS51296"/>
    </source>
</evidence>
<evidence type="ECO:0000256" key="4">
    <source>
        <dbReference type="ARBA" id="ARBA00023014"/>
    </source>
</evidence>
<evidence type="ECO:0000256" key="3">
    <source>
        <dbReference type="ARBA" id="ARBA00023004"/>
    </source>
</evidence>
<proteinExistence type="predicted"/>
<keyword evidence="4" id="KW-0411">Iron-sulfur</keyword>
<dbReference type="Gene3D" id="2.102.10.10">
    <property type="entry name" value="Rieske [2Fe-2S] iron-sulphur domain"/>
    <property type="match status" value="1"/>
</dbReference>
<keyword evidence="6" id="KW-0223">Dioxygenase</keyword>
<comment type="caution">
    <text evidence="6">The sequence shown here is derived from an EMBL/GenBank/DDBJ whole genome shotgun (WGS) entry which is preliminary data.</text>
</comment>
<evidence type="ECO:0000256" key="2">
    <source>
        <dbReference type="ARBA" id="ARBA00022723"/>
    </source>
</evidence>
<sequence length="106" mass="10927">MSAATQTAHVICADADVAEGERKLAFVGGRSVVVFRIEGQLHAIENSCPHNGASLASGCLQGRVLSCPAHGLRFDLGTGRSLTGGQLCVKLLPTRVIDGQISLATA</sequence>
<reference evidence="6 7" key="1">
    <citation type="submission" date="2020-08" db="EMBL/GenBank/DDBJ databases">
        <title>Above-ground endophytic microbial communities from plants in different locations in the United States.</title>
        <authorList>
            <person name="Frank C."/>
        </authorList>
    </citation>
    <scope>NUCLEOTIDE SEQUENCE [LARGE SCALE GENOMIC DNA]</scope>
    <source>
        <strain evidence="6 7">WP4_2_2</strain>
    </source>
</reference>
<dbReference type="AlphaFoldDB" id="A0A7W9WUE0"/>
<dbReference type="PANTHER" id="PTHR21496:SF23">
    <property type="entry name" value="3-PHENYLPROPIONATE_CINNAMIC ACID DIOXYGENASE FERREDOXIN SUBUNIT"/>
    <property type="match status" value="1"/>
</dbReference>
<dbReference type="SUPFAM" id="SSF50022">
    <property type="entry name" value="ISP domain"/>
    <property type="match status" value="1"/>
</dbReference>
<feature type="domain" description="Rieske" evidence="5">
    <location>
        <begin position="9"/>
        <end position="103"/>
    </location>
</feature>
<keyword evidence="6" id="KW-0560">Oxidoreductase</keyword>
<dbReference type="GO" id="GO:0046872">
    <property type="term" value="F:metal ion binding"/>
    <property type="evidence" value="ECO:0007669"/>
    <property type="project" value="UniProtKB-KW"/>
</dbReference>
<keyword evidence="3" id="KW-0408">Iron</keyword>
<dbReference type="Pfam" id="PF00355">
    <property type="entry name" value="Rieske"/>
    <property type="match status" value="1"/>
</dbReference>